<dbReference type="Proteomes" id="UP000671960">
    <property type="component" value="Chromosome"/>
</dbReference>
<evidence type="ECO:0000313" key="1">
    <source>
        <dbReference type="EMBL" id="QTF07366.1"/>
    </source>
</evidence>
<sequence>MNQKYESFIRLSEVIKRTGISRSSIYRLVNKNKFPAPVKISEKAIAFIEREVNDWIENLINSSRNKAA</sequence>
<dbReference type="InterPro" id="IPR010260">
    <property type="entry name" value="AlpA"/>
</dbReference>
<gene>
    <name evidence="1" type="ORF">HC231_05050</name>
</gene>
<dbReference type="InterPro" id="IPR052931">
    <property type="entry name" value="Prophage_regulatory_activator"/>
</dbReference>
<organism evidence="1 2">
    <name type="scientific">Brenneria izadpanahii</name>
    <dbReference type="NCBI Taxonomy" id="2722756"/>
    <lineage>
        <taxon>Bacteria</taxon>
        <taxon>Pseudomonadati</taxon>
        <taxon>Pseudomonadota</taxon>
        <taxon>Gammaproteobacteria</taxon>
        <taxon>Enterobacterales</taxon>
        <taxon>Pectobacteriaceae</taxon>
        <taxon>Brenneria</taxon>
    </lineage>
</organism>
<dbReference type="PANTHER" id="PTHR36154">
    <property type="entry name" value="DNA-BINDING TRANSCRIPTIONAL ACTIVATOR ALPA"/>
    <property type="match status" value="1"/>
</dbReference>
<dbReference type="Pfam" id="PF05930">
    <property type="entry name" value="Phage_AlpA"/>
    <property type="match status" value="1"/>
</dbReference>
<dbReference type="PANTHER" id="PTHR36154:SF1">
    <property type="entry name" value="DNA-BINDING TRANSCRIPTIONAL ACTIVATOR ALPA"/>
    <property type="match status" value="1"/>
</dbReference>
<reference evidence="1 2" key="1">
    <citation type="submission" date="2020-03" db="EMBL/GenBank/DDBJ databases">
        <authorList>
            <person name="Bakhshi Ganjeh M."/>
        </authorList>
    </citation>
    <scope>NUCLEOTIDE SEQUENCE [LARGE SCALE GENOMIC DNA]</scope>
    <source>
        <strain evidence="2">Iran 50</strain>
    </source>
</reference>
<accession>A0ABX7UR63</accession>
<dbReference type="Gene3D" id="1.10.238.160">
    <property type="match status" value="1"/>
</dbReference>
<dbReference type="EMBL" id="CP050854">
    <property type="protein sequence ID" value="QTF07366.1"/>
    <property type="molecule type" value="Genomic_DNA"/>
</dbReference>
<keyword evidence="2" id="KW-1185">Reference proteome</keyword>
<name>A0ABX7UR63_9GAMM</name>
<proteinExistence type="predicted"/>
<evidence type="ECO:0000313" key="2">
    <source>
        <dbReference type="Proteomes" id="UP000671960"/>
    </source>
</evidence>
<protein>
    <submittedName>
        <fullName evidence="1">AlpA family transcriptional regulator</fullName>
    </submittedName>
</protein>
<dbReference type="RefSeq" id="WP_208230008.1">
    <property type="nucleotide sequence ID" value="NZ_CP050854.1"/>
</dbReference>